<evidence type="ECO:0000313" key="8">
    <source>
        <dbReference type="Proteomes" id="UP001178507"/>
    </source>
</evidence>
<feature type="region of interest" description="Disordered" evidence="5">
    <location>
        <begin position="149"/>
        <end position="198"/>
    </location>
</feature>
<dbReference type="InterPro" id="IPR036855">
    <property type="entry name" value="Znf_CCCH_sf"/>
</dbReference>
<evidence type="ECO:0000256" key="5">
    <source>
        <dbReference type="SAM" id="MobiDB-lite"/>
    </source>
</evidence>
<feature type="compositionally biased region" description="Low complexity" evidence="5">
    <location>
        <begin position="779"/>
        <end position="790"/>
    </location>
</feature>
<evidence type="ECO:0000256" key="2">
    <source>
        <dbReference type="ARBA" id="ARBA00022771"/>
    </source>
</evidence>
<feature type="compositionally biased region" description="Pro residues" evidence="5">
    <location>
        <begin position="738"/>
        <end position="749"/>
    </location>
</feature>
<feature type="compositionally biased region" description="Pro residues" evidence="5">
    <location>
        <begin position="680"/>
        <end position="700"/>
    </location>
</feature>
<feature type="domain" description="C3H1-type" evidence="6">
    <location>
        <begin position="4"/>
        <end position="29"/>
    </location>
</feature>
<evidence type="ECO:0000256" key="3">
    <source>
        <dbReference type="ARBA" id="ARBA00022833"/>
    </source>
</evidence>
<feature type="compositionally biased region" description="Low complexity" evidence="5">
    <location>
        <begin position="750"/>
        <end position="767"/>
    </location>
</feature>
<dbReference type="GO" id="GO:0003723">
    <property type="term" value="F:RNA binding"/>
    <property type="evidence" value="ECO:0007669"/>
    <property type="project" value="InterPro"/>
</dbReference>
<organism evidence="7 8">
    <name type="scientific">Effrenium voratum</name>
    <dbReference type="NCBI Taxonomy" id="2562239"/>
    <lineage>
        <taxon>Eukaryota</taxon>
        <taxon>Sar</taxon>
        <taxon>Alveolata</taxon>
        <taxon>Dinophyceae</taxon>
        <taxon>Suessiales</taxon>
        <taxon>Symbiodiniaceae</taxon>
        <taxon>Effrenium</taxon>
    </lineage>
</organism>
<feature type="zinc finger region" description="C3H1-type" evidence="4">
    <location>
        <begin position="4"/>
        <end position="29"/>
    </location>
</feature>
<feature type="compositionally biased region" description="Low complexity" evidence="5">
    <location>
        <begin position="830"/>
        <end position="847"/>
    </location>
</feature>
<evidence type="ECO:0000256" key="4">
    <source>
        <dbReference type="PROSITE-ProRule" id="PRU00723"/>
    </source>
</evidence>
<evidence type="ECO:0000256" key="1">
    <source>
        <dbReference type="ARBA" id="ARBA00022723"/>
    </source>
</evidence>
<dbReference type="GO" id="GO:0008270">
    <property type="term" value="F:zinc ion binding"/>
    <property type="evidence" value="ECO:0007669"/>
    <property type="project" value="UniProtKB-KW"/>
</dbReference>
<dbReference type="SUPFAM" id="SSF90229">
    <property type="entry name" value="CCCH zinc finger"/>
    <property type="match status" value="1"/>
</dbReference>
<keyword evidence="2 4" id="KW-0863">Zinc-finger</keyword>
<feature type="compositionally biased region" description="Basic and acidic residues" evidence="5">
    <location>
        <begin position="807"/>
        <end position="819"/>
    </location>
</feature>
<comment type="caution">
    <text evidence="7">The sequence shown here is derived from an EMBL/GenBank/DDBJ whole genome shotgun (WGS) entry which is preliminary data.</text>
</comment>
<evidence type="ECO:0000313" key="7">
    <source>
        <dbReference type="EMBL" id="CAJ1375750.1"/>
    </source>
</evidence>
<dbReference type="Pfam" id="PF14608">
    <property type="entry name" value="zf-CCCH_2"/>
    <property type="match status" value="2"/>
</dbReference>
<keyword evidence="1 4" id="KW-0479">Metal-binding</keyword>
<gene>
    <name evidence="7" type="ORF">EVOR1521_LOCUS4961</name>
</gene>
<dbReference type="Gene3D" id="3.30.1370.10">
    <property type="entry name" value="K Homology domain, type 1"/>
    <property type="match status" value="1"/>
</dbReference>
<dbReference type="InterPro" id="IPR000571">
    <property type="entry name" value="Znf_CCCH"/>
</dbReference>
<reference evidence="7" key="1">
    <citation type="submission" date="2023-08" db="EMBL/GenBank/DDBJ databases">
        <authorList>
            <person name="Chen Y."/>
            <person name="Shah S."/>
            <person name="Dougan E. K."/>
            <person name="Thang M."/>
            <person name="Chan C."/>
        </authorList>
    </citation>
    <scope>NUCLEOTIDE SEQUENCE</scope>
</reference>
<dbReference type="CDD" id="cd00105">
    <property type="entry name" value="KH-I"/>
    <property type="match status" value="1"/>
</dbReference>
<dbReference type="EMBL" id="CAUJNA010000337">
    <property type="protein sequence ID" value="CAJ1375750.1"/>
    <property type="molecule type" value="Genomic_DNA"/>
</dbReference>
<keyword evidence="3 4" id="KW-0862">Zinc</keyword>
<feature type="zinc finger region" description="C3H1-type" evidence="4">
    <location>
        <begin position="30"/>
        <end position="57"/>
    </location>
</feature>
<feature type="non-terminal residue" evidence="7">
    <location>
        <position position="1"/>
    </location>
</feature>
<protein>
    <recommendedName>
        <fullName evidence="6">C3H1-type domain-containing protein</fullName>
    </recommendedName>
</protein>
<feature type="compositionally biased region" description="Basic and acidic residues" evidence="5">
    <location>
        <begin position="149"/>
        <end position="160"/>
    </location>
</feature>
<accession>A0AA36MPR5</accession>
<feature type="region of interest" description="Disordered" evidence="5">
    <location>
        <begin position="425"/>
        <end position="445"/>
    </location>
</feature>
<name>A0AA36MPR5_9DINO</name>
<dbReference type="InterPro" id="IPR036612">
    <property type="entry name" value="KH_dom_type_1_sf"/>
</dbReference>
<feature type="domain" description="C3H1-type" evidence="6">
    <location>
        <begin position="30"/>
        <end position="57"/>
    </location>
</feature>
<dbReference type="AlphaFoldDB" id="A0AA36MPR5"/>
<keyword evidence="8" id="KW-1185">Reference proteome</keyword>
<proteinExistence type="predicted"/>
<dbReference type="PROSITE" id="PS50103">
    <property type="entry name" value="ZF_C3H1"/>
    <property type="match status" value="2"/>
</dbReference>
<dbReference type="Proteomes" id="UP001178507">
    <property type="component" value="Unassembled WGS sequence"/>
</dbReference>
<dbReference type="SMART" id="SM00356">
    <property type="entry name" value="ZnF_C3H1"/>
    <property type="match status" value="2"/>
</dbReference>
<feature type="region of interest" description="Disordered" evidence="5">
    <location>
        <begin position="355"/>
        <end position="382"/>
    </location>
</feature>
<sequence>EAPAKRRATCWYWEQGRCQMGRACSFVHPEEKAEPCWYFQQGNCSKGASCAFSHEGFQQLLQQPSSPVADEELVKVPSHLAKSLIGRYEATRAGPGGENFRLLQQVTGCQPVLVAAKDAGENEYCVVKLWGIPSHRVQARQLVEQHCKSEQKVKPMKEQAEGPIGKSLGRMGVGDGDAWAGSRKRISRPHPCDQPVCKTVSRSGVQSAMSLGFSEGGMRDLFAPVKAQSEITEGSDILAAARRVADQASHSGVSGTSESPAKLTELFAAEGSGDLLAARAARASNSGVQSSVRSAGPKAMSELFRPRAIVAPPQPEDASEASVDMFSFARAAAAEASRSGVTAASAATGTGIKELFAPPRRAGKASPKALAAPQALPQPEASDAGLSDLFASARAAAAEASRSGVQSSVAGSVAGNVADLFGKPKAGKASRAPAPVAPKAPSEISDGSDLLGAAQLAAQQASRSGVQSSLGGAAAANLQEVFTAQPKPKTQAKAPPKEPSVVSESDLFAAAQKAAEEPSVVSDGDLLAVAARAAQGDASSVGGSDLLAIANRAAAETSRSGVQSSVAGAHMADLFAPKGGDMLAAAHSAAGEFSVSGVGSSDILGAARLAARDVSQSGVGSDLYGAARAAALEASNSGVSAATAAVLFAQRKRDFEFAPPRRQAHAEGRHGAVSDAPWAAPAPPRAAKAPEPPPDPPPLPNRTFLTDPKDSEEGQLEEEEFDVDGLFIQRARPQDSAPRPPGVAPPPGSAPTVTAAAATAAAAAARPRPAPPIGTCQVPDSPSAAAAGSPRFALSPRLSPERQQMLEQRRRTVREDARDYKRKHSRVGEASRSPTASGASPSSPSGS</sequence>
<feature type="region of interest" description="Disordered" evidence="5">
    <location>
        <begin position="659"/>
        <end position="847"/>
    </location>
</feature>
<feature type="compositionally biased region" description="Low complexity" evidence="5">
    <location>
        <begin position="364"/>
        <end position="382"/>
    </location>
</feature>
<feature type="compositionally biased region" description="Acidic residues" evidence="5">
    <location>
        <begin position="713"/>
        <end position="723"/>
    </location>
</feature>
<evidence type="ECO:0000259" key="6">
    <source>
        <dbReference type="PROSITE" id="PS50103"/>
    </source>
</evidence>
<dbReference type="Gene3D" id="4.10.1000.10">
    <property type="entry name" value="Zinc finger, CCCH-type"/>
    <property type="match status" value="1"/>
</dbReference>